<sequence>MAVRIAGTTIPNEKRVEIALTYIFGIGQTSAKEILTKLEIDPNSRVHELKEDDINKLRVTIEKQYRVEGDLRRDIMANIKRLKEIGCYRGLRHTKGLPARGQRTKTNSRTVRGNTRKTASSGKKMSAQKT</sequence>
<dbReference type="Proteomes" id="UP000228614">
    <property type="component" value="Unassembled WGS sequence"/>
</dbReference>
<evidence type="ECO:0000256" key="7">
    <source>
        <dbReference type="HAMAP-Rule" id="MF_01315"/>
    </source>
</evidence>
<comment type="subunit">
    <text evidence="7">Part of the 30S ribosomal subunit. Forms a loose heterodimer with protein S19. Forms two bridges to the 50S subunit in the 70S ribosome.</text>
</comment>
<dbReference type="GO" id="GO:0015935">
    <property type="term" value="C:small ribosomal subunit"/>
    <property type="evidence" value="ECO:0007669"/>
    <property type="project" value="TreeGrafter"/>
</dbReference>
<keyword evidence="7" id="KW-0820">tRNA-binding</keyword>
<dbReference type="SUPFAM" id="SSF46946">
    <property type="entry name" value="S13-like H2TH domain"/>
    <property type="match status" value="1"/>
</dbReference>
<dbReference type="GO" id="GO:0005829">
    <property type="term" value="C:cytosol"/>
    <property type="evidence" value="ECO:0007669"/>
    <property type="project" value="TreeGrafter"/>
</dbReference>
<evidence type="ECO:0000256" key="8">
    <source>
        <dbReference type="RuleBase" id="RU003830"/>
    </source>
</evidence>
<gene>
    <name evidence="7" type="primary">rpsM</name>
    <name evidence="10" type="ORF">COT95_01980</name>
</gene>
<proteinExistence type="inferred from homology"/>
<keyword evidence="4 7" id="KW-0689">Ribosomal protein</keyword>
<dbReference type="HAMAP" id="MF_01315">
    <property type="entry name" value="Ribosomal_uS13"/>
    <property type="match status" value="1"/>
</dbReference>
<comment type="caution">
    <text evidence="10">The sequence shown here is derived from an EMBL/GenBank/DDBJ whole genome shotgun (WGS) entry which is preliminary data.</text>
</comment>
<name>A0A2H0V6Y5_9BACT</name>
<protein>
    <recommendedName>
        <fullName evidence="6 7">Small ribosomal subunit protein uS13</fullName>
    </recommendedName>
</protein>
<evidence type="ECO:0000313" key="10">
    <source>
        <dbReference type="EMBL" id="PIR94843.1"/>
    </source>
</evidence>
<organism evidence="10 11">
    <name type="scientific">Candidatus Falkowbacteria bacterium CG10_big_fil_rev_8_21_14_0_10_37_6</name>
    <dbReference type="NCBI Taxonomy" id="1974563"/>
    <lineage>
        <taxon>Bacteria</taxon>
        <taxon>Candidatus Falkowiibacteriota</taxon>
    </lineage>
</organism>
<keyword evidence="3 7" id="KW-0694">RNA-binding</keyword>
<dbReference type="InterPro" id="IPR027437">
    <property type="entry name" value="Rbsml_uS13_C"/>
</dbReference>
<dbReference type="InterPro" id="IPR001892">
    <property type="entry name" value="Ribosomal_uS13"/>
</dbReference>
<evidence type="ECO:0000256" key="1">
    <source>
        <dbReference type="ARBA" id="ARBA00008080"/>
    </source>
</evidence>
<dbReference type="PANTHER" id="PTHR10871:SF1">
    <property type="entry name" value="SMALL RIBOSOMAL SUBUNIT PROTEIN US13M"/>
    <property type="match status" value="1"/>
</dbReference>
<comment type="function">
    <text evidence="7">Located at the top of the head of the 30S subunit, it contacts several helices of the 16S rRNA. In the 70S ribosome it contacts the 23S rRNA (bridge B1a) and protein L5 of the 50S subunit (bridge B1b), connecting the 2 subunits; these bridges are implicated in subunit movement. Contacts the tRNAs in the A and P-sites.</text>
</comment>
<evidence type="ECO:0000256" key="5">
    <source>
        <dbReference type="ARBA" id="ARBA00023274"/>
    </source>
</evidence>
<dbReference type="GO" id="GO:0003735">
    <property type="term" value="F:structural constituent of ribosome"/>
    <property type="evidence" value="ECO:0007669"/>
    <property type="project" value="InterPro"/>
</dbReference>
<dbReference type="PANTHER" id="PTHR10871">
    <property type="entry name" value="30S RIBOSOMAL PROTEIN S13/40S RIBOSOMAL PROTEIN S18"/>
    <property type="match status" value="1"/>
</dbReference>
<evidence type="ECO:0000256" key="9">
    <source>
        <dbReference type="SAM" id="MobiDB-lite"/>
    </source>
</evidence>
<dbReference type="AlphaFoldDB" id="A0A2H0V6Y5"/>
<dbReference type="FunFam" id="1.10.8.50:FF:000001">
    <property type="entry name" value="30S ribosomal protein S13"/>
    <property type="match status" value="1"/>
</dbReference>
<dbReference type="PIRSF" id="PIRSF002134">
    <property type="entry name" value="Ribosomal_S13"/>
    <property type="match status" value="1"/>
</dbReference>
<accession>A0A2H0V6Y5</accession>
<reference evidence="11" key="1">
    <citation type="submission" date="2017-09" db="EMBL/GenBank/DDBJ databases">
        <title>Depth-based differentiation of microbial function through sediment-hosted aquifers and enrichment of novel symbionts in the deep terrestrial subsurface.</title>
        <authorList>
            <person name="Probst A.J."/>
            <person name="Ladd B."/>
            <person name="Jarett J.K."/>
            <person name="Geller-Mcgrath D.E."/>
            <person name="Sieber C.M.K."/>
            <person name="Emerson J.B."/>
            <person name="Anantharaman K."/>
            <person name="Thomas B.C."/>
            <person name="Malmstrom R."/>
            <person name="Stieglmeier M."/>
            <person name="Klingl A."/>
            <person name="Woyke T."/>
            <person name="Ryan C.M."/>
            <person name="Banfield J.F."/>
        </authorList>
    </citation>
    <scope>NUCLEOTIDE SEQUENCE [LARGE SCALE GENOMIC DNA]</scope>
</reference>
<comment type="similarity">
    <text evidence="1 7 8">Belongs to the universal ribosomal protein uS13 family.</text>
</comment>
<dbReference type="EMBL" id="PFAN01000098">
    <property type="protein sequence ID" value="PIR94843.1"/>
    <property type="molecule type" value="Genomic_DNA"/>
</dbReference>
<evidence type="ECO:0000256" key="3">
    <source>
        <dbReference type="ARBA" id="ARBA00022884"/>
    </source>
</evidence>
<keyword evidence="2 7" id="KW-0699">rRNA-binding</keyword>
<dbReference type="PROSITE" id="PS50159">
    <property type="entry name" value="RIBOSOMAL_S13_2"/>
    <property type="match status" value="1"/>
</dbReference>
<evidence type="ECO:0000256" key="2">
    <source>
        <dbReference type="ARBA" id="ARBA00022730"/>
    </source>
</evidence>
<dbReference type="GO" id="GO:0019843">
    <property type="term" value="F:rRNA binding"/>
    <property type="evidence" value="ECO:0007669"/>
    <property type="project" value="UniProtKB-UniRule"/>
</dbReference>
<dbReference type="NCBIfam" id="TIGR03631">
    <property type="entry name" value="uS13_bact"/>
    <property type="match status" value="1"/>
</dbReference>
<dbReference type="Gene3D" id="4.10.910.10">
    <property type="entry name" value="30s ribosomal protein s13, domain 2"/>
    <property type="match status" value="1"/>
</dbReference>
<dbReference type="GO" id="GO:0006412">
    <property type="term" value="P:translation"/>
    <property type="evidence" value="ECO:0007669"/>
    <property type="project" value="UniProtKB-UniRule"/>
</dbReference>
<dbReference type="GO" id="GO:0000049">
    <property type="term" value="F:tRNA binding"/>
    <property type="evidence" value="ECO:0007669"/>
    <property type="project" value="UniProtKB-UniRule"/>
</dbReference>
<evidence type="ECO:0000256" key="6">
    <source>
        <dbReference type="ARBA" id="ARBA00035166"/>
    </source>
</evidence>
<feature type="region of interest" description="Disordered" evidence="9">
    <location>
        <begin position="94"/>
        <end position="130"/>
    </location>
</feature>
<evidence type="ECO:0000313" key="11">
    <source>
        <dbReference type="Proteomes" id="UP000228614"/>
    </source>
</evidence>
<evidence type="ECO:0000256" key="4">
    <source>
        <dbReference type="ARBA" id="ARBA00022980"/>
    </source>
</evidence>
<dbReference type="Gene3D" id="1.10.8.50">
    <property type="match status" value="1"/>
</dbReference>
<dbReference type="Pfam" id="PF00416">
    <property type="entry name" value="Ribosomal_S13"/>
    <property type="match status" value="1"/>
</dbReference>
<dbReference type="InterPro" id="IPR010979">
    <property type="entry name" value="Ribosomal_uS13-like_H2TH"/>
</dbReference>
<dbReference type="InterPro" id="IPR019980">
    <property type="entry name" value="Ribosomal_uS13_bac-type"/>
</dbReference>
<keyword evidence="5 7" id="KW-0687">Ribonucleoprotein</keyword>
<feature type="compositionally biased region" description="Polar residues" evidence="9">
    <location>
        <begin position="104"/>
        <end position="130"/>
    </location>
</feature>